<protein>
    <submittedName>
        <fullName evidence="1">Phage head closure protein</fullName>
    </submittedName>
</protein>
<dbReference type="InterPro" id="IPR038666">
    <property type="entry name" value="SSP1_head-tail_sf"/>
</dbReference>
<reference evidence="1 2" key="1">
    <citation type="submission" date="2020-01" db="EMBL/GenBank/DDBJ databases">
        <title>Genomes of bacteria type strains.</title>
        <authorList>
            <person name="Chen J."/>
            <person name="Zhu S."/>
            <person name="Yang J."/>
        </authorList>
    </citation>
    <scope>NUCLEOTIDE SEQUENCE [LARGE SCALE GENOMIC DNA]</scope>
    <source>
        <strain evidence="1 2">DSM 16655</strain>
    </source>
</reference>
<dbReference type="Gene3D" id="2.40.10.270">
    <property type="entry name" value="Bacteriophage SPP1 head-tail adaptor protein"/>
    <property type="match status" value="1"/>
</dbReference>
<comment type="caution">
    <text evidence="1">The sequence shown here is derived from an EMBL/GenBank/DDBJ whole genome shotgun (WGS) entry which is preliminary data.</text>
</comment>
<sequence length="111" mass="12457">MGGLFIDPGRLSARLDLETPADLSDGQGGVTGGWTPVASVWARIEPLRAAPREEASAGTAPITHRVTFRYRDDVRHTMRFVHRGRELLIRAVRDPDESRRYLVCDCEETRP</sequence>
<dbReference type="RefSeq" id="WP_252916670.1">
    <property type="nucleotide sequence ID" value="NZ_JAAAML010000003.1"/>
</dbReference>
<proteinExistence type="predicted"/>
<dbReference type="NCBIfam" id="TIGR01563">
    <property type="entry name" value="gp16_SPP1"/>
    <property type="match status" value="1"/>
</dbReference>
<dbReference type="EMBL" id="JAAAML010000003">
    <property type="protein sequence ID" value="MCO6409902.1"/>
    <property type="molecule type" value="Genomic_DNA"/>
</dbReference>
<dbReference type="Proteomes" id="UP001320715">
    <property type="component" value="Unassembled WGS sequence"/>
</dbReference>
<accession>A0ABT1CUM6</accession>
<name>A0ABT1CUM6_9HYPH</name>
<evidence type="ECO:0000313" key="1">
    <source>
        <dbReference type="EMBL" id="MCO6409902.1"/>
    </source>
</evidence>
<dbReference type="InterPro" id="IPR008767">
    <property type="entry name" value="Phage_SPP1_head-tail_adaptor"/>
</dbReference>
<dbReference type="Pfam" id="PF05521">
    <property type="entry name" value="Phage_HCP"/>
    <property type="match status" value="1"/>
</dbReference>
<gene>
    <name evidence="1" type="ORF">GTW23_17095</name>
</gene>
<evidence type="ECO:0000313" key="2">
    <source>
        <dbReference type="Proteomes" id="UP001320715"/>
    </source>
</evidence>
<keyword evidence="2" id="KW-1185">Reference proteome</keyword>
<organism evidence="1 2">
    <name type="scientific">Hoeflea alexandrii</name>
    <dbReference type="NCBI Taxonomy" id="288436"/>
    <lineage>
        <taxon>Bacteria</taxon>
        <taxon>Pseudomonadati</taxon>
        <taxon>Pseudomonadota</taxon>
        <taxon>Alphaproteobacteria</taxon>
        <taxon>Hyphomicrobiales</taxon>
        <taxon>Rhizobiaceae</taxon>
        <taxon>Hoeflea</taxon>
    </lineage>
</organism>